<organism evidence="2 3">
    <name type="scientific">Hymenobacter chitinivorans DSM 11115</name>
    <dbReference type="NCBI Taxonomy" id="1121954"/>
    <lineage>
        <taxon>Bacteria</taxon>
        <taxon>Pseudomonadati</taxon>
        <taxon>Bacteroidota</taxon>
        <taxon>Cytophagia</taxon>
        <taxon>Cytophagales</taxon>
        <taxon>Hymenobacteraceae</taxon>
        <taxon>Hymenobacter</taxon>
    </lineage>
</organism>
<dbReference type="AlphaFoldDB" id="A0A2M9BSU8"/>
<name>A0A2M9BSU8_9BACT</name>
<proteinExistence type="predicted"/>
<dbReference type="EMBL" id="PGFA01000001">
    <property type="protein sequence ID" value="PJJ61028.1"/>
    <property type="molecule type" value="Genomic_DNA"/>
</dbReference>
<gene>
    <name evidence="2" type="ORF">CLV45_2465</name>
</gene>
<comment type="caution">
    <text evidence="2">The sequence shown here is derived from an EMBL/GenBank/DDBJ whole genome shotgun (WGS) entry which is preliminary data.</text>
</comment>
<dbReference type="Proteomes" id="UP000228535">
    <property type="component" value="Unassembled WGS sequence"/>
</dbReference>
<reference evidence="2 3" key="1">
    <citation type="submission" date="2017-11" db="EMBL/GenBank/DDBJ databases">
        <title>Genomic Encyclopedia of Archaeal and Bacterial Type Strains, Phase II (KMG-II): From Individual Species to Whole Genera.</title>
        <authorList>
            <person name="Goeker M."/>
        </authorList>
    </citation>
    <scope>NUCLEOTIDE SEQUENCE [LARGE SCALE GENOMIC DNA]</scope>
    <source>
        <strain evidence="2 3">DSM 11115</strain>
    </source>
</reference>
<keyword evidence="1" id="KW-0472">Membrane</keyword>
<keyword evidence="1" id="KW-0812">Transmembrane</keyword>
<evidence type="ECO:0000256" key="1">
    <source>
        <dbReference type="SAM" id="Phobius"/>
    </source>
</evidence>
<keyword evidence="1" id="KW-1133">Transmembrane helix</keyword>
<evidence type="ECO:0000313" key="2">
    <source>
        <dbReference type="EMBL" id="PJJ61028.1"/>
    </source>
</evidence>
<accession>A0A2M9BSU8</accession>
<protein>
    <submittedName>
        <fullName evidence="2">Uncharacterized protein</fullName>
    </submittedName>
</protein>
<keyword evidence="3" id="KW-1185">Reference proteome</keyword>
<sequence>MEDILQPLLVILVGGLFAPLLTQIVEKLYAQISGNTTPEKPLPDDDTSLKRKKWLRFFATAVAIQLLLFTGFFFLSKATYFDKNYFPTTERELIREGLKKNKQYVIPRIVFKIYSESRNGVALINNIYKGKGINYCTLVSIDYEIIALKDFNSEKLFEEYYNAIDAIDVLQEPGSEIEGKDANPQPAILTYQLTSTLKKYERRTITTRADFIYNTLPAQRTFFNKIIAGTNTDIFYYPNNEDDVIGELEFQIISRSLDLNTPAKNDVILSTDDGKEITLDPVLVESRDNGCLNFKIITAKVPRLLNNSKVGIKWSWR</sequence>
<evidence type="ECO:0000313" key="3">
    <source>
        <dbReference type="Proteomes" id="UP000228535"/>
    </source>
</evidence>
<feature type="transmembrane region" description="Helical" evidence="1">
    <location>
        <begin position="54"/>
        <end position="75"/>
    </location>
</feature>